<dbReference type="InterPro" id="IPR009081">
    <property type="entry name" value="PP-bd_ACP"/>
</dbReference>
<dbReference type="InterPro" id="IPR020806">
    <property type="entry name" value="PKS_PP-bd"/>
</dbReference>
<dbReference type="Pfam" id="PF00550">
    <property type="entry name" value="PP-binding"/>
    <property type="match status" value="2"/>
</dbReference>
<dbReference type="Pfam" id="PF00501">
    <property type="entry name" value="AMP-binding"/>
    <property type="match status" value="2"/>
</dbReference>
<dbReference type="InterPro" id="IPR045851">
    <property type="entry name" value="AMP-bd_C_sf"/>
</dbReference>
<dbReference type="InterPro" id="IPR001242">
    <property type="entry name" value="Condensation_dom"/>
</dbReference>
<reference evidence="10 11" key="1">
    <citation type="submission" date="2022-05" db="EMBL/GenBank/DDBJ databases">
        <title>Genome Sequencing of Bee-Associated Microbes.</title>
        <authorList>
            <person name="Dunlap C."/>
        </authorList>
    </citation>
    <scope>NUCLEOTIDE SEQUENCE [LARGE SCALE GENOMIC DNA]</scope>
    <source>
        <strain evidence="10 11">NRRL NRS-750</strain>
    </source>
</reference>
<evidence type="ECO:0000256" key="7">
    <source>
        <dbReference type="ARBA" id="ARBA00023194"/>
    </source>
</evidence>
<evidence type="ECO:0000256" key="3">
    <source>
        <dbReference type="ARBA" id="ARBA00022450"/>
    </source>
</evidence>
<dbReference type="PROSITE" id="PS00455">
    <property type="entry name" value="AMP_BINDING"/>
    <property type="match status" value="1"/>
</dbReference>
<dbReference type="SUPFAM" id="SSF52777">
    <property type="entry name" value="CoA-dependent acyltransferases"/>
    <property type="match status" value="6"/>
</dbReference>
<dbReference type="Gene3D" id="1.10.1200.10">
    <property type="entry name" value="ACP-like"/>
    <property type="match status" value="2"/>
</dbReference>
<evidence type="ECO:0000313" key="10">
    <source>
        <dbReference type="EMBL" id="MCY9530150.1"/>
    </source>
</evidence>
<evidence type="ECO:0000256" key="2">
    <source>
        <dbReference type="ARBA" id="ARBA00006432"/>
    </source>
</evidence>
<dbReference type="InterPro" id="IPR036736">
    <property type="entry name" value="ACP-like_sf"/>
</dbReference>
<keyword evidence="3" id="KW-0596">Phosphopantetheine</keyword>
<dbReference type="CDD" id="cd19534">
    <property type="entry name" value="E_NRPS"/>
    <property type="match status" value="1"/>
</dbReference>
<dbReference type="Gene3D" id="3.30.300.30">
    <property type="match status" value="2"/>
</dbReference>
<dbReference type="SUPFAM" id="SSF47336">
    <property type="entry name" value="ACP-like"/>
    <property type="match status" value="2"/>
</dbReference>
<dbReference type="SUPFAM" id="SSF56801">
    <property type="entry name" value="Acetyl-CoA synthetase-like"/>
    <property type="match status" value="2"/>
</dbReference>
<evidence type="ECO:0000256" key="1">
    <source>
        <dbReference type="ARBA" id="ARBA00001957"/>
    </source>
</evidence>
<keyword evidence="5" id="KW-0436">Ligase</keyword>
<dbReference type="CDD" id="cd19543">
    <property type="entry name" value="DCL_NRPS"/>
    <property type="match status" value="1"/>
</dbReference>
<dbReference type="InterPro" id="IPR020845">
    <property type="entry name" value="AMP-binding_CS"/>
</dbReference>
<comment type="similarity">
    <text evidence="2">Belongs to the ATP-dependent AMP-binding enzyme family.</text>
</comment>
<feature type="domain" description="Carrier" evidence="9">
    <location>
        <begin position="2021"/>
        <end position="2095"/>
    </location>
</feature>
<dbReference type="NCBIfam" id="TIGR01733">
    <property type="entry name" value="AA-adenyl-dom"/>
    <property type="match status" value="2"/>
</dbReference>
<dbReference type="PANTHER" id="PTHR45527:SF1">
    <property type="entry name" value="FATTY ACID SYNTHASE"/>
    <property type="match status" value="1"/>
</dbReference>
<dbReference type="PANTHER" id="PTHR45527">
    <property type="entry name" value="NONRIBOSOMAL PEPTIDE SYNTHETASE"/>
    <property type="match status" value="1"/>
</dbReference>
<keyword evidence="6" id="KW-0677">Repeat</keyword>
<dbReference type="InterPro" id="IPR025110">
    <property type="entry name" value="AMP-bd_C"/>
</dbReference>
<dbReference type="Gene3D" id="3.30.559.30">
    <property type="entry name" value="Nonribosomal peptide synthetase, condensation domain"/>
    <property type="match status" value="3"/>
</dbReference>
<evidence type="ECO:0000256" key="4">
    <source>
        <dbReference type="ARBA" id="ARBA00022553"/>
    </source>
</evidence>
<evidence type="ECO:0000256" key="5">
    <source>
        <dbReference type="ARBA" id="ARBA00022598"/>
    </source>
</evidence>
<comment type="cofactor">
    <cofactor evidence="1">
        <name>pantetheine 4'-phosphate</name>
        <dbReference type="ChEBI" id="CHEBI:47942"/>
    </cofactor>
</comment>
<dbReference type="Pfam" id="PF00668">
    <property type="entry name" value="Condensation"/>
    <property type="match status" value="3"/>
</dbReference>
<dbReference type="Gene3D" id="3.40.50.980">
    <property type="match status" value="4"/>
</dbReference>
<dbReference type="InterPro" id="IPR010060">
    <property type="entry name" value="NRPS_synth"/>
</dbReference>
<feature type="domain" description="Carrier" evidence="9">
    <location>
        <begin position="970"/>
        <end position="1046"/>
    </location>
</feature>
<dbReference type="Pfam" id="PF13193">
    <property type="entry name" value="AMP-binding_C"/>
    <property type="match status" value="2"/>
</dbReference>
<gene>
    <name evidence="10" type="ORF">M5X04_12555</name>
</gene>
<evidence type="ECO:0000313" key="11">
    <source>
        <dbReference type="Proteomes" id="UP001527090"/>
    </source>
</evidence>
<keyword evidence="4" id="KW-0597">Phosphoprotein</keyword>
<dbReference type="Proteomes" id="UP001527090">
    <property type="component" value="Unassembled WGS sequence"/>
</dbReference>
<dbReference type="CDD" id="cd05930">
    <property type="entry name" value="A_NRPS"/>
    <property type="match status" value="2"/>
</dbReference>
<keyword evidence="8" id="KW-0511">Multifunctional enzyme</keyword>
<keyword evidence="7" id="KW-0045">Antibiotic biosynthesis</keyword>
<dbReference type="SMART" id="SM00823">
    <property type="entry name" value="PKS_PP"/>
    <property type="match status" value="2"/>
</dbReference>
<dbReference type="RefSeq" id="WP_028532856.1">
    <property type="nucleotide sequence ID" value="NZ_JAMDLY010000011.1"/>
</dbReference>
<name>A0ABT4EAL6_PAEAL</name>
<proteinExistence type="inferred from homology"/>
<dbReference type="PROSITE" id="PS50075">
    <property type="entry name" value="CARRIER"/>
    <property type="match status" value="2"/>
</dbReference>
<dbReference type="NCBIfam" id="TIGR01720">
    <property type="entry name" value="NRPS-para261"/>
    <property type="match status" value="1"/>
</dbReference>
<evidence type="ECO:0000259" key="9">
    <source>
        <dbReference type="PROSITE" id="PS50075"/>
    </source>
</evidence>
<accession>A0ABT4EAL6</accession>
<dbReference type="Gene3D" id="3.30.559.10">
    <property type="entry name" value="Chloramphenicol acetyltransferase-like domain"/>
    <property type="match status" value="3"/>
</dbReference>
<dbReference type="NCBIfam" id="NF003417">
    <property type="entry name" value="PRK04813.1"/>
    <property type="match status" value="2"/>
</dbReference>
<dbReference type="InterPro" id="IPR023213">
    <property type="entry name" value="CAT-like_dom_sf"/>
</dbReference>
<dbReference type="InterPro" id="IPR000873">
    <property type="entry name" value="AMP-dep_synth/lig_dom"/>
</dbReference>
<dbReference type="Gene3D" id="2.30.38.10">
    <property type="entry name" value="Luciferase, Domain 3"/>
    <property type="match status" value="2"/>
</dbReference>
<protein>
    <submittedName>
        <fullName evidence="10">Non-ribosomal peptide synthetase</fullName>
    </submittedName>
</protein>
<dbReference type="EMBL" id="JAMDLY010000011">
    <property type="protein sequence ID" value="MCY9530150.1"/>
    <property type="molecule type" value="Genomic_DNA"/>
</dbReference>
<sequence length="2569" mass="289376">MSVVDIKDIYELTPMQEGILYHYVLGEDPEAYVEQVSLTIEGELNPALFEESLNLLIERHDALRTLFVYKEADRPLQVVVHKRTTSIEYIDVSDATDNCKAQSVQTYIRSNRKRGFDLEKDVLIRLAIIKLEESKHQLIVSYHHIIMDGWSLSLVGKELFGIYLSLAGCTPLTLDPVFPYGDYLMWLEEQDKEKAIAYWTSYLDGYEQQASVPVSSFSETTQSFSYIQTEFKLSRGFTAELEALAAAHSVTMSTVVHTIWGILLQKYNNTDDVVFGSVVSGRPPEITGIEQMIGLFINTVPLRVTSAAGKSVGDLLREVNESMLEVNNFNYLSLADIAGMSALKNHLIDHILVFENYPMDGDTIDPKHGLRITASDMNQHSNYHFDVTVFPHPELTFLITYNEAVYESSFIHQMQGHITMIASRLIAMPASDLTTLSILTDEEKQTILYDFNQTGKPYDWSRTLFQRFESFAEQDPGRTALLFNGQRITYEHLNGRANQLARFLVNRGVQKGDYVHVLMERSPLMVECILAIWKAGAAYIPMDVKHPTDRNADVIADAQPRLILSLSVYENLPYDERLVKVDEHEDAIGREPQHNMNLDIHIQDVAYALFTSGSTGKPKGVVIEHLGMLNHILAEADFLGLTEDFVFAQNANQCFDISVWQLFGALALGGTTAIYPDEVVMRPAEFLDQLKADGVTLLEVVPSYLTVLLDLIEQRSIHLPRLGHLFITGEPATPSLVRRWYTLCPDIPMVNAYGPAEASDDIAQLLIDPATAETMDTVPIGKPLANIRIYIVDRHMNSCPVGVQGEICVAGLAVGRGYLNNQAKTEEQFMDDPFMLGEGTRLYKTGDLGKWNADGSIEFCGRKDFQVKIRGFRIELSEIESRLTSHNKVKETAVLAWEEHNEAKFLCAYFTSDDSLTAQELNQFMGEYVPDYMIPAHFIQLDEMPLNSNGKVDRKRLQKPEHGSQEDFAIPATDTERLLVSIWQDVLGAKQQISIRHNFYQLGGHSLKAMVIVSRIYNELNVELGVKELFANPTIAQLAQYIDACAKGYHALIPPAPKSDYYALSAAQRRMYILHELETSDSVAYNMPGVYQIQGMLGIERLEQAILAMVNRHEILRTSFVALDGEPVQLVHEQIEFVMRCNELTASKYSNLDDAVASFIRPFDLAEAPLFRIEIVKVADGDHMLLFDMHHIISDGLSGQVFLEELIQLYEGHELPLPAIQYKDYAVWHNKRHMSGDLLTQEQYWLEQLNGELPVLDLPLDYRRPAEQNFEGRTIRFQAEAGLAERIRQIAARANTTPFSVLFGVFSILLSRYSGQEDTIVGSPVSGRGKQELQSMLGMFANTVAIRVYPDGKKTFVGFLDEVAEAIRGAVANEEYPFERLVEQLNVPRDASRNPVFDVMFSMFEQDEEQFRLGDAVVTSYPFEQRSAKFDLMMDAFFSEDSFFFELQYCTALFKDATAQRMAEHYMRILQEVCAEPDMMIAGINMLSATETAQIVNEFNATDAIYDLSKTVHERFEAHAARSPDRPALLYKDEAISYMELNQRANRIARCLRKRGLGMEDVAAVLLDRSPAFVECVLGIWKSQGAYVPMDIGHGVKRKVGVLMDSGAKVLITMSAYLSPEVEREFNGHIMCLDLLAAELKEEQTDNLQLPGDIHGLAYILFTSGSTGKPKGVMIEHLGMLNHILAEAEALQLGPELVFAQNANQCFDISVWQLFGPLALGGQTAIYPNELVLEIAAFTKRLIRDKVRLLEVVPTYLEHLMDYLENEGLLLPSLQYLMITGETVKPATAERWFRLCPGIPMVNAYGPAEAADDVSQLVIEWLPDGTLSVPIGKPIANMKLYIVDRNMRLCPVGVFGEIAVSGLGVGRGYIHDPIRTMAAFIDNPFMRGTRLYKTGDIGRWLPDGNIEFSGRTDFQVKIRGYRIELQEIEAVILSEVGVRETVVVAKGDQAGDKRLCAYLVTMQPFSLPALKERLQSELPDYMIPAHYIQLDKMPLLENGKISRSGLPEPDFQAVGDTDYTAPRNEVEELLVGVFGDVLGADEFGIEHHFFEHGGDSIKAIQIASKLGSMGYTMKVKDLFQNPQISKLAKHVKRSKRVIDQRMVEGKAELTPIQRWFFDSRFTSMHHWNQAVVLYSQNGFEEEALRKAWQAIVTHHDALRMTFQIEQDTVMSYNEGIAGDGFVLSVFDFQGAAKTALLIDEKINQIQQSIDLTQGPLIRIGLFKTDLGDHLAIIIHHLVIDGVSWRILFEDLNESYRRALNGEMIVLPDKTDSYLNWSHALKVYAQSKALLAEEAYWRRIEASAVQPLPKNFTSTDLIVRYNRQVKWSLSPEATHQLLTVVNKAYNTEINDILLIGLGMAVRRWTGHDQVLVCLEGHGREEILSDMNIGRTVGWFTTMYPVILDMRRNDDYAYQLKNVKETLRQVPNKGIGYGILRYLTPESSRSGIAFKLEPEIKFNYLGQFDNDINTEAFQASSISQGRTVSLESEREIALNIGGIVEDGILTIFIDYNTQEFEEATIVSFGSMYKESLNLMIAHCAEKETSEVTPSDVGAKDLSIDELDAILSLYEG</sequence>
<dbReference type="InterPro" id="IPR010071">
    <property type="entry name" value="AA_adenyl_dom"/>
</dbReference>
<organism evidence="10 11">
    <name type="scientific">Paenibacillus alvei</name>
    <name type="common">Bacillus alvei</name>
    <dbReference type="NCBI Taxonomy" id="44250"/>
    <lineage>
        <taxon>Bacteria</taxon>
        <taxon>Bacillati</taxon>
        <taxon>Bacillota</taxon>
        <taxon>Bacilli</taxon>
        <taxon>Bacillales</taxon>
        <taxon>Paenibacillaceae</taxon>
        <taxon>Paenibacillus</taxon>
    </lineage>
</organism>
<evidence type="ECO:0000256" key="8">
    <source>
        <dbReference type="ARBA" id="ARBA00023268"/>
    </source>
</evidence>
<keyword evidence="11" id="KW-1185">Reference proteome</keyword>
<dbReference type="CDD" id="cd19531">
    <property type="entry name" value="LCL_NRPS-like"/>
    <property type="match status" value="1"/>
</dbReference>
<evidence type="ECO:0000256" key="6">
    <source>
        <dbReference type="ARBA" id="ARBA00022737"/>
    </source>
</evidence>
<comment type="caution">
    <text evidence="10">The sequence shown here is derived from an EMBL/GenBank/DDBJ whole genome shotgun (WGS) entry which is preliminary data.</text>
</comment>